<comment type="caution">
    <text evidence="2">The sequence shown here is derived from an EMBL/GenBank/DDBJ whole genome shotgun (WGS) entry which is preliminary data.</text>
</comment>
<sequence>MNTPTSKRRRIESANATLRRPFRSPLVRGRSNASAPAPAPDPATTPERETTPLKERVASGAKRARSSETGSQSAGRGKGRDAGTEEVPSFSWRERRREMEDENRRIEQEISRLENIDPVSKAASCKESPGGELDGLFEKWKAAAQQAAEELYEASRLRVQSMGGLRGMKRRHAEFLDREEHELQRSSTSKENLDHGYESLSETEDENREEETEKEDENQEYTMGAMLRSLNIDFNVIGYNETEETWT</sequence>
<dbReference type="AlphaFoldDB" id="A0A084G2E4"/>
<gene>
    <name evidence="2" type="ORF">SAPIO_CDS7664</name>
</gene>
<keyword evidence="3" id="KW-1185">Reference proteome</keyword>
<feature type="region of interest" description="Disordered" evidence="1">
    <location>
        <begin position="176"/>
        <end position="221"/>
    </location>
</feature>
<dbReference type="GO" id="GO:0006310">
    <property type="term" value="P:DNA recombination"/>
    <property type="evidence" value="ECO:0007669"/>
    <property type="project" value="TreeGrafter"/>
</dbReference>
<reference evidence="2 3" key="1">
    <citation type="journal article" date="2014" name="Genome Announc.">
        <title>Draft genome sequence of the pathogenic fungus Scedosporium apiospermum.</title>
        <authorList>
            <person name="Vandeputte P."/>
            <person name="Ghamrawi S."/>
            <person name="Rechenmann M."/>
            <person name="Iltis A."/>
            <person name="Giraud S."/>
            <person name="Fleury M."/>
            <person name="Thornton C."/>
            <person name="Delhaes L."/>
            <person name="Meyer W."/>
            <person name="Papon N."/>
            <person name="Bouchara J.P."/>
        </authorList>
    </citation>
    <scope>NUCLEOTIDE SEQUENCE [LARGE SCALE GENOMIC DNA]</scope>
    <source>
        <strain evidence="2 3">IHEM 14462</strain>
    </source>
</reference>
<dbReference type="RefSeq" id="XP_016641305.1">
    <property type="nucleotide sequence ID" value="XM_016789478.1"/>
</dbReference>
<dbReference type="OMA" id="FTMAMML"/>
<proteinExistence type="predicted"/>
<dbReference type="Gene3D" id="6.10.140.1020">
    <property type="match status" value="1"/>
</dbReference>
<organism evidence="2 3">
    <name type="scientific">Pseudallescheria apiosperma</name>
    <name type="common">Scedosporium apiospermum</name>
    <dbReference type="NCBI Taxonomy" id="563466"/>
    <lineage>
        <taxon>Eukaryota</taxon>
        <taxon>Fungi</taxon>
        <taxon>Dikarya</taxon>
        <taxon>Ascomycota</taxon>
        <taxon>Pezizomycotina</taxon>
        <taxon>Sordariomycetes</taxon>
        <taxon>Hypocreomycetidae</taxon>
        <taxon>Microascales</taxon>
        <taxon>Microascaceae</taxon>
        <taxon>Scedosporium</taxon>
    </lineage>
</organism>
<dbReference type="KEGG" id="sapo:SAPIO_CDS7664"/>
<dbReference type="PANTHER" id="PTHR28527">
    <property type="entry name" value="MATING-TYPE SWITCHING PROTEIN SWI2-RELATED"/>
    <property type="match status" value="1"/>
</dbReference>
<feature type="compositionally biased region" description="Acidic residues" evidence="1">
    <location>
        <begin position="201"/>
        <end position="219"/>
    </location>
</feature>
<evidence type="ECO:0000313" key="2">
    <source>
        <dbReference type="EMBL" id="KEZ41506.1"/>
    </source>
</evidence>
<dbReference type="GeneID" id="27726736"/>
<dbReference type="PANTHER" id="PTHR28527:SF1">
    <property type="entry name" value="SWI5-DEPENDENT RECOMBINATION DNA REPAIR PROTEIN 1"/>
    <property type="match status" value="1"/>
</dbReference>
<feature type="region of interest" description="Disordered" evidence="1">
    <location>
        <begin position="1"/>
        <end position="131"/>
    </location>
</feature>
<protein>
    <recommendedName>
        <fullName evidence="4">Swi5-dependent recombination DNA repair protein 1</fullName>
    </recommendedName>
</protein>
<dbReference type="HOGENOM" id="CLU_045012_1_0_1"/>
<dbReference type="OrthoDB" id="27934at2759"/>
<accession>A0A084G2E4</accession>
<evidence type="ECO:0000256" key="1">
    <source>
        <dbReference type="SAM" id="MobiDB-lite"/>
    </source>
</evidence>
<name>A0A084G2E4_PSEDA</name>
<feature type="compositionally biased region" description="Basic and acidic residues" evidence="1">
    <location>
        <begin position="92"/>
        <end position="115"/>
    </location>
</feature>
<feature type="compositionally biased region" description="Basic residues" evidence="1">
    <location>
        <begin position="1"/>
        <end position="10"/>
    </location>
</feature>
<dbReference type="Proteomes" id="UP000028545">
    <property type="component" value="Unassembled WGS sequence"/>
</dbReference>
<dbReference type="EMBL" id="JOWA01000110">
    <property type="protein sequence ID" value="KEZ41506.1"/>
    <property type="molecule type" value="Genomic_DNA"/>
</dbReference>
<dbReference type="VEuPathDB" id="FungiDB:SAPIO_CDS7664"/>
<evidence type="ECO:0008006" key="4">
    <source>
        <dbReference type="Google" id="ProtNLM"/>
    </source>
</evidence>
<feature type="compositionally biased region" description="Basic and acidic residues" evidence="1">
    <location>
        <begin position="46"/>
        <end position="57"/>
    </location>
</feature>
<evidence type="ECO:0000313" key="3">
    <source>
        <dbReference type="Proteomes" id="UP000028545"/>
    </source>
</evidence>